<evidence type="ECO:0000256" key="3">
    <source>
        <dbReference type="RuleBase" id="RU000489"/>
    </source>
</evidence>
<dbReference type="GO" id="GO:0005975">
    <property type="term" value="P:carbohydrate metabolic process"/>
    <property type="evidence" value="ECO:0007669"/>
    <property type="project" value="InterPro"/>
</dbReference>
<dbReference type="Proteomes" id="UP000498980">
    <property type="component" value="Unassembled WGS sequence"/>
</dbReference>
<accession>A0A7J0CEF8</accession>
<feature type="chain" id="PRO_5038677910" description="GH18 domain-containing protein" evidence="6">
    <location>
        <begin position="41"/>
        <end position="390"/>
    </location>
</feature>
<dbReference type="PROSITE" id="PS01095">
    <property type="entry name" value="GH18_1"/>
    <property type="match status" value="1"/>
</dbReference>
<dbReference type="SMART" id="SM00636">
    <property type="entry name" value="Glyco_18"/>
    <property type="match status" value="1"/>
</dbReference>
<comment type="similarity">
    <text evidence="4">Belongs to the glycosyl hydrolase 18 family.</text>
</comment>
<dbReference type="AlphaFoldDB" id="A0A7J0CEF8"/>
<feature type="signal peptide" evidence="6">
    <location>
        <begin position="1"/>
        <end position="40"/>
    </location>
</feature>
<comment type="caution">
    <text evidence="8">The sequence shown here is derived from an EMBL/GenBank/DDBJ whole genome shotgun (WGS) entry which is preliminary data.</text>
</comment>
<dbReference type="Gene3D" id="3.20.20.80">
    <property type="entry name" value="Glycosidases"/>
    <property type="match status" value="1"/>
</dbReference>
<dbReference type="InterPro" id="IPR029070">
    <property type="entry name" value="Chitinase_insertion_sf"/>
</dbReference>
<evidence type="ECO:0000256" key="5">
    <source>
        <dbReference type="SAM" id="MobiDB-lite"/>
    </source>
</evidence>
<organism evidence="8 9">
    <name type="scientific">Streptomyces fulvorobeus</name>
    <dbReference type="NCBI Taxonomy" id="284028"/>
    <lineage>
        <taxon>Bacteria</taxon>
        <taxon>Bacillati</taxon>
        <taxon>Actinomycetota</taxon>
        <taxon>Actinomycetes</taxon>
        <taxon>Kitasatosporales</taxon>
        <taxon>Streptomycetaceae</taxon>
        <taxon>Streptomyces</taxon>
    </lineage>
</organism>
<protein>
    <recommendedName>
        <fullName evidence="7">GH18 domain-containing protein</fullName>
    </recommendedName>
</protein>
<proteinExistence type="inferred from homology"/>
<dbReference type="PANTHER" id="PTHR46066">
    <property type="entry name" value="CHITINASE DOMAIN-CONTAINING PROTEIN 1 FAMILY MEMBER"/>
    <property type="match status" value="1"/>
</dbReference>
<dbReference type="Pfam" id="PF00704">
    <property type="entry name" value="Glyco_hydro_18"/>
    <property type="match status" value="1"/>
</dbReference>
<evidence type="ECO:0000256" key="6">
    <source>
        <dbReference type="SAM" id="SignalP"/>
    </source>
</evidence>
<reference evidence="8 9" key="1">
    <citation type="submission" date="2020-05" db="EMBL/GenBank/DDBJ databases">
        <title>Whole genome shotgun sequence of Streptomyces fulvorobeus NBRC 15897.</title>
        <authorList>
            <person name="Komaki H."/>
            <person name="Tamura T."/>
        </authorList>
    </citation>
    <scope>NUCLEOTIDE SEQUENCE [LARGE SCALE GENOMIC DNA]</scope>
    <source>
        <strain evidence="8 9">NBRC 15897</strain>
    </source>
</reference>
<keyword evidence="9" id="KW-1185">Reference proteome</keyword>
<dbReference type="InterPro" id="IPR001579">
    <property type="entry name" value="Glyco_hydro_18_chit_AS"/>
</dbReference>
<feature type="domain" description="GH18" evidence="7">
    <location>
        <begin position="78"/>
        <end position="390"/>
    </location>
</feature>
<evidence type="ECO:0000313" key="9">
    <source>
        <dbReference type="Proteomes" id="UP000498980"/>
    </source>
</evidence>
<evidence type="ECO:0000256" key="2">
    <source>
        <dbReference type="ARBA" id="ARBA00023295"/>
    </source>
</evidence>
<dbReference type="InterPro" id="IPR011583">
    <property type="entry name" value="Chitinase_II/V-like_cat"/>
</dbReference>
<dbReference type="InterPro" id="IPR001223">
    <property type="entry name" value="Glyco_hydro18_cat"/>
</dbReference>
<name>A0A7J0CEF8_9ACTN</name>
<keyword evidence="2 3" id="KW-0326">Glycosidase</keyword>
<sequence>MGVRLDHMITGVLPRPSRTVALSVAGLLAAALLPAASAAASGPSAAHPQPPPTLSTDAPAAEPEPHPGGGAAPPRTVSAWLPYWDQEGAYQNALRHADQLHTVSPFWYQAVSAGRIDPHPGAGERRVIDGLHGAGTKVVPTVMETMKKGALAAILTDPARREEHADALMRTVGTRDYDGLDLDYESIAATGDSTYRQVRDGFTALATDLCARLHKLRKQCVITVFPKTRTTGRIWDYAAIGRVADRMRIMGYNLHWSSGTPGPIADTAWYDDILTRATALVPAAKLEMGLPAYGWDWPSDPASKAKTRHVTWKTAEALRHKEGVPYQFDEVSGTPHFSYLDGEERREVWYQDARGVAAHLPVLRRHGVRNTAFWALNFEDPGMWPVLARG</sequence>
<dbReference type="PANTHER" id="PTHR46066:SF2">
    <property type="entry name" value="CHITINASE DOMAIN-CONTAINING PROTEIN 1"/>
    <property type="match status" value="1"/>
</dbReference>
<evidence type="ECO:0000313" key="8">
    <source>
        <dbReference type="EMBL" id="GFN00799.1"/>
    </source>
</evidence>
<keyword evidence="1 3" id="KW-0378">Hydrolase</keyword>
<dbReference type="InterPro" id="IPR017853">
    <property type="entry name" value="GH"/>
</dbReference>
<dbReference type="PROSITE" id="PS51910">
    <property type="entry name" value="GH18_2"/>
    <property type="match status" value="1"/>
</dbReference>
<feature type="region of interest" description="Disordered" evidence="5">
    <location>
        <begin position="40"/>
        <end position="74"/>
    </location>
</feature>
<dbReference type="GO" id="GO:0008061">
    <property type="term" value="F:chitin binding"/>
    <property type="evidence" value="ECO:0007669"/>
    <property type="project" value="InterPro"/>
</dbReference>
<dbReference type="SUPFAM" id="SSF51445">
    <property type="entry name" value="(Trans)glycosidases"/>
    <property type="match status" value="1"/>
</dbReference>
<gene>
    <name evidence="8" type="ORF">Sfulv_56090</name>
</gene>
<dbReference type="Gene3D" id="3.10.50.10">
    <property type="match status" value="1"/>
</dbReference>
<keyword evidence="6" id="KW-0732">Signal</keyword>
<dbReference type="EMBL" id="BLWC01000001">
    <property type="protein sequence ID" value="GFN00799.1"/>
    <property type="molecule type" value="Genomic_DNA"/>
</dbReference>
<evidence type="ECO:0000259" key="7">
    <source>
        <dbReference type="PROSITE" id="PS51910"/>
    </source>
</evidence>
<evidence type="ECO:0000256" key="1">
    <source>
        <dbReference type="ARBA" id="ARBA00022801"/>
    </source>
</evidence>
<dbReference type="GO" id="GO:0004553">
    <property type="term" value="F:hydrolase activity, hydrolyzing O-glycosyl compounds"/>
    <property type="evidence" value="ECO:0007669"/>
    <property type="project" value="InterPro"/>
</dbReference>
<evidence type="ECO:0000256" key="4">
    <source>
        <dbReference type="RuleBase" id="RU004453"/>
    </source>
</evidence>